<keyword evidence="2" id="KW-0547">Nucleotide-binding</keyword>
<dbReference type="RefSeq" id="WP_138366801.1">
    <property type="nucleotide sequence ID" value="NZ_VCEJ01000004.1"/>
</dbReference>
<evidence type="ECO:0000256" key="3">
    <source>
        <dbReference type="ARBA" id="ARBA00022840"/>
    </source>
</evidence>
<comment type="caution">
    <text evidence="5">The sequence shown here is derived from an EMBL/GenBank/DDBJ whole genome shotgun (WGS) entry which is preliminary data.</text>
</comment>
<dbReference type="OrthoDB" id="9808363at2"/>
<dbReference type="SMART" id="SM00382">
    <property type="entry name" value="AAA"/>
    <property type="match status" value="1"/>
</dbReference>
<accession>A0A5R9KZB1</accession>
<dbReference type="AlphaFoldDB" id="A0A5R9KZB1"/>
<dbReference type="InterPro" id="IPR051782">
    <property type="entry name" value="ABC_Transporter_VariousFunc"/>
</dbReference>
<reference evidence="5 6" key="1">
    <citation type="submission" date="2019-05" db="EMBL/GenBank/DDBJ databases">
        <authorList>
            <person name="Qu J.-H."/>
        </authorList>
    </citation>
    <scope>NUCLEOTIDE SEQUENCE [LARGE SCALE GENOMIC DNA]</scope>
    <source>
        <strain evidence="5 6">T17</strain>
    </source>
</reference>
<proteinExistence type="predicted"/>
<gene>
    <name evidence="5" type="ORF">FEN17_18550</name>
</gene>
<protein>
    <submittedName>
        <fullName evidence="5">ABC transporter ATP-binding protein</fullName>
    </submittedName>
</protein>
<keyword evidence="1" id="KW-0813">Transport</keyword>
<dbReference type="Pfam" id="PF00005">
    <property type="entry name" value="ABC_tran"/>
    <property type="match status" value="1"/>
</dbReference>
<dbReference type="Proteomes" id="UP000306402">
    <property type="component" value="Unassembled WGS sequence"/>
</dbReference>
<dbReference type="PANTHER" id="PTHR42939">
    <property type="entry name" value="ABC TRANSPORTER ATP-BINDING PROTEIN ALBC-RELATED"/>
    <property type="match status" value="1"/>
</dbReference>
<evidence type="ECO:0000256" key="2">
    <source>
        <dbReference type="ARBA" id="ARBA00022741"/>
    </source>
</evidence>
<dbReference type="InterPro" id="IPR027417">
    <property type="entry name" value="P-loop_NTPase"/>
</dbReference>
<evidence type="ECO:0000313" key="5">
    <source>
        <dbReference type="EMBL" id="TLV01430.1"/>
    </source>
</evidence>
<name>A0A5R9KZB1_9BACT</name>
<evidence type="ECO:0000259" key="4">
    <source>
        <dbReference type="PROSITE" id="PS50893"/>
    </source>
</evidence>
<evidence type="ECO:0000256" key="1">
    <source>
        <dbReference type="ARBA" id="ARBA00022448"/>
    </source>
</evidence>
<dbReference type="CDD" id="cd03230">
    <property type="entry name" value="ABC_DR_subfamily_A"/>
    <property type="match status" value="1"/>
</dbReference>
<dbReference type="PANTHER" id="PTHR42939:SF1">
    <property type="entry name" value="ABC TRANSPORTER ATP-BINDING PROTEIN ALBC-RELATED"/>
    <property type="match status" value="1"/>
</dbReference>
<feature type="domain" description="ABC transporter" evidence="4">
    <location>
        <begin position="2"/>
        <end position="227"/>
    </location>
</feature>
<dbReference type="GO" id="GO:0005524">
    <property type="term" value="F:ATP binding"/>
    <property type="evidence" value="ECO:0007669"/>
    <property type="project" value="UniProtKB-KW"/>
</dbReference>
<keyword evidence="3 5" id="KW-0067">ATP-binding</keyword>
<dbReference type="Gene3D" id="3.40.50.300">
    <property type="entry name" value="P-loop containing nucleotide triphosphate hydrolases"/>
    <property type="match status" value="1"/>
</dbReference>
<dbReference type="InterPro" id="IPR003593">
    <property type="entry name" value="AAA+_ATPase"/>
</dbReference>
<dbReference type="GO" id="GO:0016887">
    <property type="term" value="F:ATP hydrolysis activity"/>
    <property type="evidence" value="ECO:0007669"/>
    <property type="project" value="InterPro"/>
</dbReference>
<dbReference type="EMBL" id="VCEJ01000004">
    <property type="protein sequence ID" value="TLV01430.1"/>
    <property type="molecule type" value="Genomic_DNA"/>
</dbReference>
<dbReference type="InterPro" id="IPR003439">
    <property type="entry name" value="ABC_transporter-like_ATP-bd"/>
</dbReference>
<dbReference type="SUPFAM" id="SSF52540">
    <property type="entry name" value="P-loop containing nucleoside triphosphate hydrolases"/>
    <property type="match status" value="1"/>
</dbReference>
<evidence type="ECO:0000313" key="6">
    <source>
        <dbReference type="Proteomes" id="UP000306402"/>
    </source>
</evidence>
<sequence>MITFDNVSFRYKRRKPLFENLSLNLVPGHIYGLLGRNGEGKSTLLRHIAGLVFPDKGEIDVFGFKPFERRPGFLREVFYIPEEPYLPSGTVKSLSERYGSLYVNFDHGVFVKAIFQFDIFENEKLDNLSYGQRKKVIIAFALAANTKVLLMDEPTNGLDIPSKTQFKKLVLSTFNEERIIVMATHQVRDLENLIDTIIILHENKLALQAKTDEVSQLLSFQIRPELQDHEDVLYAQISPGGYKVVTKNIFGNAGQINLEYLFNAVIESPSSMKEIFDQLPVRN</sequence>
<dbReference type="PROSITE" id="PS50893">
    <property type="entry name" value="ABC_TRANSPORTER_2"/>
    <property type="match status" value="1"/>
</dbReference>
<organism evidence="5 6">
    <name type="scientific">Dyadobacter luticola</name>
    <dbReference type="NCBI Taxonomy" id="1979387"/>
    <lineage>
        <taxon>Bacteria</taxon>
        <taxon>Pseudomonadati</taxon>
        <taxon>Bacteroidota</taxon>
        <taxon>Cytophagia</taxon>
        <taxon>Cytophagales</taxon>
        <taxon>Spirosomataceae</taxon>
        <taxon>Dyadobacter</taxon>
    </lineage>
</organism>
<keyword evidence="6" id="KW-1185">Reference proteome</keyword>